<dbReference type="Gene3D" id="1.10.10.60">
    <property type="entry name" value="Homeodomain-like"/>
    <property type="match status" value="1"/>
</dbReference>
<feature type="domain" description="HTH araC/xylS-type" evidence="4">
    <location>
        <begin position="182"/>
        <end position="285"/>
    </location>
</feature>
<dbReference type="SUPFAM" id="SSF46689">
    <property type="entry name" value="Homeodomain-like"/>
    <property type="match status" value="2"/>
</dbReference>
<proteinExistence type="predicted"/>
<dbReference type="InterPro" id="IPR018062">
    <property type="entry name" value="HTH_AraC-typ_CS"/>
</dbReference>
<keyword evidence="1" id="KW-0805">Transcription regulation</keyword>
<comment type="caution">
    <text evidence="5">The sequence shown here is derived from an EMBL/GenBank/DDBJ whole genome shotgun (WGS) entry which is preliminary data.</text>
</comment>
<keyword evidence="6" id="KW-1185">Reference proteome</keyword>
<reference evidence="5 6" key="1">
    <citation type="submission" date="2021-05" db="EMBL/GenBank/DDBJ databases">
        <title>Roseococcus sp. XZZS9, whole genome shotgun sequencing project.</title>
        <authorList>
            <person name="Zhao G."/>
            <person name="Shen L."/>
        </authorList>
    </citation>
    <scope>NUCLEOTIDE SEQUENCE [LARGE SCALE GENOMIC DNA]</scope>
    <source>
        <strain evidence="5 6">XZZS9</strain>
    </source>
</reference>
<evidence type="ECO:0000259" key="4">
    <source>
        <dbReference type="PROSITE" id="PS01124"/>
    </source>
</evidence>
<gene>
    <name evidence="5" type="ORF">KHU32_05045</name>
</gene>
<dbReference type="RefSeq" id="WP_213668921.1">
    <property type="nucleotide sequence ID" value="NZ_JAHCDA010000001.1"/>
</dbReference>
<dbReference type="InterPro" id="IPR009057">
    <property type="entry name" value="Homeodomain-like_sf"/>
</dbReference>
<evidence type="ECO:0000313" key="5">
    <source>
        <dbReference type="EMBL" id="MBS7810293.1"/>
    </source>
</evidence>
<dbReference type="PROSITE" id="PS01124">
    <property type="entry name" value="HTH_ARAC_FAMILY_2"/>
    <property type="match status" value="1"/>
</dbReference>
<dbReference type="Proteomes" id="UP000766336">
    <property type="component" value="Unassembled WGS sequence"/>
</dbReference>
<dbReference type="PANTHER" id="PTHR46796">
    <property type="entry name" value="HTH-TYPE TRANSCRIPTIONAL ACTIVATOR RHAS-RELATED"/>
    <property type="match status" value="1"/>
</dbReference>
<dbReference type="PRINTS" id="PR00032">
    <property type="entry name" value="HTHARAC"/>
</dbReference>
<accession>A0ABS5QA37</accession>
<evidence type="ECO:0000256" key="1">
    <source>
        <dbReference type="ARBA" id="ARBA00023015"/>
    </source>
</evidence>
<sequence length="287" mass="31147">MSQGFSAAYHDRGLGRGHYTAWTLSSGAELMRAVNPSIGWARARHDMALALHLCLGRTPGRITRHVGDVRELPPPRVGLMTLSPGATDLEYEAEGGTRMLTLSLPAVTFTAVDGRAEDAFLRGLLPFRDDALRSVLLELAERAAQGVSERLYIDHAIAFLAASLAAPRRLGARRALGEIQLKRVLEAIEAALDRNPSSPPSLDSLAATAGLSLSEFTRGFHAAMGESPHAHLTRSRIARAQALMRAQPHLPLADLAVMLGFADQAHFSRRFRHVTGTTPARFRRGTR</sequence>
<name>A0ABS5QA37_9PROT</name>
<keyword evidence="2" id="KW-0238">DNA-binding</keyword>
<dbReference type="SMART" id="SM00342">
    <property type="entry name" value="HTH_ARAC"/>
    <property type="match status" value="1"/>
</dbReference>
<dbReference type="InterPro" id="IPR050204">
    <property type="entry name" value="AraC_XylS_family_regulators"/>
</dbReference>
<keyword evidence="3" id="KW-0804">Transcription</keyword>
<protein>
    <submittedName>
        <fullName evidence="5">Helix-turn-helix transcriptional regulator</fullName>
    </submittedName>
</protein>
<dbReference type="InterPro" id="IPR020449">
    <property type="entry name" value="Tscrpt_reg_AraC-type_HTH"/>
</dbReference>
<dbReference type="Pfam" id="PF12833">
    <property type="entry name" value="HTH_18"/>
    <property type="match status" value="1"/>
</dbReference>
<dbReference type="PROSITE" id="PS00041">
    <property type="entry name" value="HTH_ARAC_FAMILY_1"/>
    <property type="match status" value="1"/>
</dbReference>
<evidence type="ECO:0000256" key="3">
    <source>
        <dbReference type="ARBA" id="ARBA00023163"/>
    </source>
</evidence>
<evidence type="ECO:0000256" key="2">
    <source>
        <dbReference type="ARBA" id="ARBA00023125"/>
    </source>
</evidence>
<evidence type="ECO:0000313" key="6">
    <source>
        <dbReference type="Proteomes" id="UP000766336"/>
    </source>
</evidence>
<dbReference type="PANTHER" id="PTHR46796:SF14">
    <property type="entry name" value="TRANSCRIPTIONAL REGULATORY PROTEIN"/>
    <property type="match status" value="1"/>
</dbReference>
<dbReference type="InterPro" id="IPR018060">
    <property type="entry name" value="HTH_AraC"/>
</dbReference>
<dbReference type="EMBL" id="JAHCDA010000001">
    <property type="protein sequence ID" value="MBS7810293.1"/>
    <property type="molecule type" value="Genomic_DNA"/>
</dbReference>
<organism evidence="5 6">
    <name type="scientific">Roseococcus pinisoli</name>
    <dbReference type="NCBI Taxonomy" id="2835040"/>
    <lineage>
        <taxon>Bacteria</taxon>
        <taxon>Pseudomonadati</taxon>
        <taxon>Pseudomonadota</taxon>
        <taxon>Alphaproteobacteria</taxon>
        <taxon>Acetobacterales</taxon>
        <taxon>Roseomonadaceae</taxon>
        <taxon>Roseococcus</taxon>
    </lineage>
</organism>